<dbReference type="PROSITE" id="PS50835">
    <property type="entry name" value="IG_LIKE"/>
    <property type="match status" value="1"/>
</dbReference>
<keyword evidence="1" id="KW-0732">Signal</keyword>
<keyword evidence="4" id="KW-1185">Reference proteome</keyword>
<gene>
    <name evidence="3" type="ORF">SAMN04489747_1606</name>
</gene>
<dbReference type="AlphaFoldDB" id="A0A1G6X3X6"/>
<protein>
    <recommendedName>
        <fullName evidence="2">Ig-like domain-containing protein</fullName>
    </recommendedName>
</protein>
<dbReference type="STRING" id="675864.SAMN04489747_1606"/>
<accession>A0A1G6X3X6</accession>
<sequence length="187" mass="19011">MHDVVRVLGITAAAAALTVAGVSLPASAASSDGRVIASGGLTVRSAPSTRSAAEGVVARGKVIPIECKVRGTVVDGNDIWYALPPTTGEWVSARYVANVGAAPGWCAAGRTPATGRTTTALVARKGPTTADARTGATLAQGATVRLVCKVDSQSVGGNTRWYWTTDGRWVSARYVTNVGAAPGWCTA</sequence>
<dbReference type="OrthoDB" id="3482365at2"/>
<evidence type="ECO:0000313" key="4">
    <source>
        <dbReference type="Proteomes" id="UP000198546"/>
    </source>
</evidence>
<evidence type="ECO:0000313" key="3">
    <source>
        <dbReference type="EMBL" id="SDD72832.1"/>
    </source>
</evidence>
<proteinExistence type="predicted"/>
<feature type="signal peptide" evidence="1">
    <location>
        <begin position="1"/>
        <end position="28"/>
    </location>
</feature>
<reference evidence="3 4" key="1">
    <citation type="submission" date="2016-10" db="EMBL/GenBank/DDBJ databases">
        <authorList>
            <person name="de Groot N.N."/>
        </authorList>
    </citation>
    <scope>NUCLEOTIDE SEQUENCE [LARGE SCALE GENOMIC DNA]</scope>
    <source>
        <strain evidence="3 4">MON 2.2</strain>
    </source>
</reference>
<dbReference type="InterPro" id="IPR007110">
    <property type="entry name" value="Ig-like_dom"/>
</dbReference>
<evidence type="ECO:0000256" key="1">
    <source>
        <dbReference type="SAM" id="SignalP"/>
    </source>
</evidence>
<organism evidence="3 4">
    <name type="scientific">Auraticoccus monumenti</name>
    <dbReference type="NCBI Taxonomy" id="675864"/>
    <lineage>
        <taxon>Bacteria</taxon>
        <taxon>Bacillati</taxon>
        <taxon>Actinomycetota</taxon>
        <taxon>Actinomycetes</taxon>
        <taxon>Propionibacteriales</taxon>
        <taxon>Propionibacteriaceae</taxon>
        <taxon>Auraticoccus</taxon>
    </lineage>
</organism>
<dbReference type="RefSeq" id="WP_157677031.1">
    <property type="nucleotide sequence ID" value="NZ_LT629688.1"/>
</dbReference>
<dbReference type="EMBL" id="LT629688">
    <property type="protein sequence ID" value="SDD72832.1"/>
    <property type="molecule type" value="Genomic_DNA"/>
</dbReference>
<dbReference type="Proteomes" id="UP000198546">
    <property type="component" value="Chromosome i"/>
</dbReference>
<evidence type="ECO:0000259" key="2">
    <source>
        <dbReference type="PROSITE" id="PS50835"/>
    </source>
</evidence>
<name>A0A1G6X3X6_9ACTN</name>
<feature type="domain" description="Ig-like" evidence="2">
    <location>
        <begin position="127"/>
        <end position="187"/>
    </location>
</feature>
<feature type="chain" id="PRO_5009240463" description="Ig-like domain-containing protein" evidence="1">
    <location>
        <begin position="29"/>
        <end position="187"/>
    </location>
</feature>